<organism evidence="7 8">
    <name type="scientific">Mycena alexandri</name>
    <dbReference type="NCBI Taxonomy" id="1745969"/>
    <lineage>
        <taxon>Eukaryota</taxon>
        <taxon>Fungi</taxon>
        <taxon>Dikarya</taxon>
        <taxon>Basidiomycota</taxon>
        <taxon>Agaricomycotina</taxon>
        <taxon>Agaricomycetes</taxon>
        <taxon>Agaricomycetidae</taxon>
        <taxon>Agaricales</taxon>
        <taxon>Marasmiineae</taxon>
        <taxon>Mycenaceae</taxon>
        <taxon>Mycena</taxon>
    </lineage>
</organism>
<reference evidence="7" key="1">
    <citation type="submission" date="2023-03" db="EMBL/GenBank/DDBJ databases">
        <title>Massive genome expansion in bonnet fungi (Mycena s.s.) driven by repeated elements and novel gene families across ecological guilds.</title>
        <authorList>
            <consortium name="Lawrence Berkeley National Laboratory"/>
            <person name="Harder C.B."/>
            <person name="Miyauchi S."/>
            <person name="Viragh M."/>
            <person name="Kuo A."/>
            <person name="Thoen E."/>
            <person name="Andreopoulos B."/>
            <person name="Lu D."/>
            <person name="Skrede I."/>
            <person name="Drula E."/>
            <person name="Henrissat B."/>
            <person name="Morin E."/>
            <person name="Kohler A."/>
            <person name="Barry K."/>
            <person name="LaButti K."/>
            <person name="Morin E."/>
            <person name="Salamov A."/>
            <person name="Lipzen A."/>
            <person name="Mereny Z."/>
            <person name="Hegedus B."/>
            <person name="Baldrian P."/>
            <person name="Stursova M."/>
            <person name="Weitz H."/>
            <person name="Taylor A."/>
            <person name="Grigoriev I.V."/>
            <person name="Nagy L.G."/>
            <person name="Martin F."/>
            <person name="Kauserud H."/>
        </authorList>
    </citation>
    <scope>NUCLEOTIDE SEQUENCE</scope>
    <source>
        <strain evidence="7">CBHHK200</strain>
    </source>
</reference>
<dbReference type="Proteomes" id="UP001218188">
    <property type="component" value="Unassembled WGS sequence"/>
</dbReference>
<dbReference type="SUPFAM" id="SSF53474">
    <property type="entry name" value="alpha/beta-Hydrolases"/>
    <property type="match status" value="1"/>
</dbReference>
<feature type="signal peptide" evidence="5">
    <location>
        <begin position="1"/>
        <end position="16"/>
    </location>
</feature>
<evidence type="ECO:0000259" key="6">
    <source>
        <dbReference type="Pfam" id="PF01764"/>
    </source>
</evidence>
<evidence type="ECO:0000256" key="2">
    <source>
        <dbReference type="ARBA" id="ARBA00043996"/>
    </source>
</evidence>
<name>A0AAD6SKD8_9AGAR</name>
<dbReference type="PANTHER" id="PTHR45856:SF25">
    <property type="entry name" value="FUNGAL LIPASE-LIKE DOMAIN-CONTAINING PROTEIN"/>
    <property type="match status" value="1"/>
</dbReference>
<comment type="catalytic activity">
    <reaction evidence="4">
        <text>a monoacylglycerol + H2O = glycerol + a fatty acid + H(+)</text>
        <dbReference type="Rhea" id="RHEA:15245"/>
        <dbReference type="ChEBI" id="CHEBI:15377"/>
        <dbReference type="ChEBI" id="CHEBI:15378"/>
        <dbReference type="ChEBI" id="CHEBI:17408"/>
        <dbReference type="ChEBI" id="CHEBI:17754"/>
        <dbReference type="ChEBI" id="CHEBI:28868"/>
    </reaction>
</comment>
<feature type="chain" id="PRO_5041903257" evidence="5">
    <location>
        <begin position="17"/>
        <end position="316"/>
    </location>
</feature>
<dbReference type="Pfam" id="PF01764">
    <property type="entry name" value="Lipase_3"/>
    <property type="match status" value="1"/>
</dbReference>
<evidence type="ECO:0000256" key="5">
    <source>
        <dbReference type="SAM" id="SignalP"/>
    </source>
</evidence>
<dbReference type="PANTHER" id="PTHR45856">
    <property type="entry name" value="ALPHA/BETA-HYDROLASES SUPERFAMILY PROTEIN"/>
    <property type="match status" value="1"/>
</dbReference>
<dbReference type="EMBL" id="JARJCM010000119">
    <property type="protein sequence ID" value="KAJ7027775.1"/>
    <property type="molecule type" value="Genomic_DNA"/>
</dbReference>
<proteinExistence type="inferred from homology"/>
<protein>
    <submittedName>
        <fullName evidence="7">Alpha/beta-hydrolase</fullName>
    </submittedName>
</protein>
<evidence type="ECO:0000313" key="8">
    <source>
        <dbReference type="Proteomes" id="UP001218188"/>
    </source>
</evidence>
<evidence type="ECO:0000256" key="4">
    <source>
        <dbReference type="ARBA" id="ARBA00048461"/>
    </source>
</evidence>
<dbReference type="InterPro" id="IPR002921">
    <property type="entry name" value="Fungal_lipase-type"/>
</dbReference>
<dbReference type="InterPro" id="IPR029058">
    <property type="entry name" value="AB_hydrolase_fold"/>
</dbReference>
<keyword evidence="5" id="KW-0732">Signal</keyword>
<gene>
    <name evidence="7" type="ORF">C8F04DRAFT_1121309</name>
</gene>
<comment type="catalytic activity">
    <reaction evidence="3">
        <text>a diacylglycerol + H2O = a monoacylglycerol + a fatty acid + H(+)</text>
        <dbReference type="Rhea" id="RHEA:32731"/>
        <dbReference type="ChEBI" id="CHEBI:15377"/>
        <dbReference type="ChEBI" id="CHEBI:15378"/>
        <dbReference type="ChEBI" id="CHEBI:17408"/>
        <dbReference type="ChEBI" id="CHEBI:18035"/>
        <dbReference type="ChEBI" id="CHEBI:28868"/>
    </reaction>
</comment>
<evidence type="ECO:0000256" key="3">
    <source>
        <dbReference type="ARBA" id="ARBA00047591"/>
    </source>
</evidence>
<dbReference type="InterPro" id="IPR051218">
    <property type="entry name" value="Sec_MonoDiacylglyc_Lipase"/>
</dbReference>
<keyword evidence="1" id="KW-1015">Disulfide bond</keyword>
<keyword evidence="8" id="KW-1185">Reference proteome</keyword>
<dbReference type="CDD" id="cd00519">
    <property type="entry name" value="Lipase_3"/>
    <property type="match status" value="1"/>
</dbReference>
<dbReference type="AlphaFoldDB" id="A0AAD6SKD8"/>
<dbReference type="GO" id="GO:0006629">
    <property type="term" value="P:lipid metabolic process"/>
    <property type="evidence" value="ECO:0007669"/>
    <property type="project" value="InterPro"/>
</dbReference>
<feature type="domain" description="Fungal lipase-type" evidence="6">
    <location>
        <begin position="110"/>
        <end position="251"/>
    </location>
</feature>
<evidence type="ECO:0000256" key="1">
    <source>
        <dbReference type="ARBA" id="ARBA00023157"/>
    </source>
</evidence>
<accession>A0AAD6SKD8</accession>
<comment type="caution">
    <text evidence="7">The sequence shown here is derived from an EMBL/GenBank/DDBJ whole genome shotgun (WGS) entry which is preliminary data.</text>
</comment>
<sequence length="316" mass="32740">MLALLPLFALLPSALSRPVPRTIFGLGDSTADDSATGAPTPVSLATLNSTLLKPAQFARVAYCASATITSWSCGTPCEALQNITFLQSGGDQGKIPLYYIAHDANDQTLVVAHEGTDAKNILSILNDAEFGLVPLNETRFPETAGKNITVHSGFQETFERTADSLLAGVMSGLASTGAKKVLVTGHSLGAALATMTGALIKGAVDPSVAVTVTGFGLPRGGNQAWADFLDSDVGVTFMSNQNDPVPTVPPKFLGFQHSSGEIHIVDDTQNNFVACPGQDNANCATGNNVLEASVSNHLGPYFDALTFGGSQCSPPS</sequence>
<dbReference type="Gene3D" id="3.40.50.1820">
    <property type="entry name" value="alpha/beta hydrolase"/>
    <property type="match status" value="1"/>
</dbReference>
<evidence type="ECO:0000313" key="7">
    <source>
        <dbReference type="EMBL" id="KAJ7027775.1"/>
    </source>
</evidence>
<comment type="similarity">
    <text evidence="2">Belongs to the AB hydrolase superfamily. Lipase family. Class 3 subfamily.</text>
</comment>